<dbReference type="GO" id="GO:0005506">
    <property type="term" value="F:iron ion binding"/>
    <property type="evidence" value="ECO:0007669"/>
    <property type="project" value="InterPro"/>
</dbReference>
<evidence type="ECO:0000256" key="2">
    <source>
        <dbReference type="SAM" id="MobiDB-lite"/>
    </source>
</evidence>
<name>A0A8F9XI63_9BACT</name>
<dbReference type="Proteomes" id="UP000825051">
    <property type="component" value="Chromosome"/>
</dbReference>
<proteinExistence type="inferred from homology"/>
<protein>
    <submittedName>
        <fullName evidence="3">Cytochrome P450</fullName>
    </submittedName>
</protein>
<dbReference type="InterPro" id="IPR001128">
    <property type="entry name" value="Cyt_P450"/>
</dbReference>
<sequence>MPVSSPVPLRYDPQSWGFYRDPFSVYAALRAHAPVHREPLLDGELVCSTHADVKAILRDPAFIPCDLAASVSIHAGPGNTHLPAIQSALDATVLLQSGQGHQLARRDFARVLGQRTMRESGALAERLVTELFADARARGGFDLVKDFADLLPFHFMAEFLGVPRTDVPFLMDCCERVVVALFRRHCSRTEYVQLNSQIALALDHLESLFRERRTRPREDGLTRMLRQEDGEATVSDRHLAARVYFIFMVGVETTVTFLGSSLLALLENPEETARWRQGDVGAETAVEELLRYTSPVQATLRVATAEREIRGVHVPPGQRVCALLASANRGNGAHRDPTRRLAPSSANHS</sequence>
<feature type="region of interest" description="Disordered" evidence="2">
    <location>
        <begin position="328"/>
        <end position="349"/>
    </location>
</feature>
<comment type="similarity">
    <text evidence="1">Belongs to the cytochrome P450 family.</text>
</comment>
<dbReference type="InterPro" id="IPR002397">
    <property type="entry name" value="Cyt_P450_B"/>
</dbReference>
<dbReference type="SUPFAM" id="SSF48264">
    <property type="entry name" value="Cytochrome P450"/>
    <property type="match status" value="1"/>
</dbReference>
<organism evidence="3 4">
    <name type="scientific">Horticoccus luteus</name>
    <dbReference type="NCBI Taxonomy" id="2862869"/>
    <lineage>
        <taxon>Bacteria</taxon>
        <taxon>Pseudomonadati</taxon>
        <taxon>Verrucomicrobiota</taxon>
        <taxon>Opitutia</taxon>
        <taxon>Opitutales</taxon>
        <taxon>Opitutaceae</taxon>
        <taxon>Horticoccus</taxon>
    </lineage>
</organism>
<dbReference type="PRINTS" id="PR00359">
    <property type="entry name" value="BP450"/>
</dbReference>
<dbReference type="Pfam" id="PF00067">
    <property type="entry name" value="p450"/>
    <property type="match status" value="1"/>
</dbReference>
<dbReference type="RefSeq" id="WP_220164782.1">
    <property type="nucleotide sequence ID" value="NZ_CP080507.1"/>
</dbReference>
<dbReference type="Gene3D" id="1.10.630.10">
    <property type="entry name" value="Cytochrome P450"/>
    <property type="match status" value="1"/>
</dbReference>
<dbReference type="EMBL" id="CP080507">
    <property type="protein sequence ID" value="QYM80095.1"/>
    <property type="molecule type" value="Genomic_DNA"/>
</dbReference>
<evidence type="ECO:0000313" key="4">
    <source>
        <dbReference type="Proteomes" id="UP000825051"/>
    </source>
</evidence>
<dbReference type="GO" id="GO:0004497">
    <property type="term" value="F:monooxygenase activity"/>
    <property type="evidence" value="ECO:0007669"/>
    <property type="project" value="InterPro"/>
</dbReference>
<dbReference type="PANTHER" id="PTHR46696:SF1">
    <property type="entry name" value="CYTOCHROME P450 YJIB-RELATED"/>
    <property type="match status" value="1"/>
</dbReference>
<keyword evidence="4" id="KW-1185">Reference proteome</keyword>
<gene>
    <name evidence="3" type="ORF">K0B96_05625</name>
</gene>
<dbReference type="PANTHER" id="PTHR46696">
    <property type="entry name" value="P450, PUTATIVE (EUROFUNG)-RELATED"/>
    <property type="match status" value="1"/>
</dbReference>
<dbReference type="GO" id="GO:0020037">
    <property type="term" value="F:heme binding"/>
    <property type="evidence" value="ECO:0007669"/>
    <property type="project" value="InterPro"/>
</dbReference>
<reference evidence="3" key="1">
    <citation type="submission" date="2021-08" db="EMBL/GenBank/DDBJ databases">
        <title>Genome of a novel bacterium of the phylum Verrucomicrobia, Oleiharenicola sp. KSB-15.</title>
        <authorList>
            <person name="Chung J.-H."/>
            <person name="Ahn J.-H."/>
            <person name="Yoon Y."/>
            <person name="Kim D.-Y."/>
            <person name="An S.-H."/>
            <person name="Park I."/>
            <person name="Yeon J."/>
        </authorList>
    </citation>
    <scope>NUCLEOTIDE SEQUENCE</scope>
    <source>
        <strain evidence="3">KSB-15</strain>
    </source>
</reference>
<dbReference type="KEGG" id="ole:K0B96_05625"/>
<dbReference type="AlphaFoldDB" id="A0A8F9XI63"/>
<dbReference type="InterPro" id="IPR036396">
    <property type="entry name" value="Cyt_P450_sf"/>
</dbReference>
<evidence type="ECO:0000256" key="1">
    <source>
        <dbReference type="ARBA" id="ARBA00010617"/>
    </source>
</evidence>
<accession>A0A8F9XI63</accession>
<evidence type="ECO:0000313" key="3">
    <source>
        <dbReference type="EMBL" id="QYM80095.1"/>
    </source>
</evidence>
<dbReference type="GO" id="GO:0016705">
    <property type="term" value="F:oxidoreductase activity, acting on paired donors, with incorporation or reduction of molecular oxygen"/>
    <property type="evidence" value="ECO:0007669"/>
    <property type="project" value="InterPro"/>
</dbReference>